<gene>
    <name evidence="1" type="ORF">FMEXI_8400</name>
</gene>
<proteinExistence type="predicted"/>
<evidence type="ECO:0000313" key="2">
    <source>
        <dbReference type="Proteomes" id="UP000522262"/>
    </source>
</evidence>
<protein>
    <submittedName>
        <fullName evidence="1">Uncharacterized protein</fullName>
    </submittedName>
</protein>
<name>A0A8H5MS72_9HYPO</name>
<keyword evidence="2" id="KW-1185">Reference proteome</keyword>
<sequence>MSLIQTVRLRNVKRLFAVLNEDRSDWEVILIRALNELVAHGCQGLEWLVLDHKHALREASAPDESLMLHPISLTDPDIDADLEAMAVMLDKDFENLTHLAITLHQGALVDGIKFQGHSCSGADMQIHEWYIRNVQSTPGYCPQPTGWGYATGQNGRVRRSLIRYTKSSLPQGEDFQAEVASVQEPPALDLTDAEKETNGLGVVVGLLLPLHCETPVGINLVRAFNAETGHVIPHQAGCLLVIRPLWRNNGEFHVLYKYDEHRPLRLSMKLPRTLADSHLVYYDEWATSLKGPMKLDSVTKGWRRNITSF</sequence>
<comment type="caution">
    <text evidence="1">The sequence shown here is derived from an EMBL/GenBank/DDBJ whole genome shotgun (WGS) entry which is preliminary data.</text>
</comment>
<dbReference type="Proteomes" id="UP000522262">
    <property type="component" value="Unassembled WGS sequence"/>
</dbReference>
<organism evidence="1 2">
    <name type="scientific">Fusarium mexicanum</name>
    <dbReference type="NCBI Taxonomy" id="751941"/>
    <lineage>
        <taxon>Eukaryota</taxon>
        <taxon>Fungi</taxon>
        <taxon>Dikarya</taxon>
        <taxon>Ascomycota</taxon>
        <taxon>Pezizomycotina</taxon>
        <taxon>Sordariomycetes</taxon>
        <taxon>Hypocreomycetidae</taxon>
        <taxon>Hypocreales</taxon>
        <taxon>Nectriaceae</taxon>
        <taxon>Fusarium</taxon>
        <taxon>Fusarium fujikuroi species complex</taxon>
    </lineage>
</organism>
<reference evidence="1 2" key="1">
    <citation type="submission" date="2020-05" db="EMBL/GenBank/DDBJ databases">
        <title>Identification and distribution of gene clusters putatively required for synthesis of sphingolipid metabolism inhibitors in phylogenetically diverse species of the filamentous fungus Fusarium.</title>
        <authorList>
            <person name="Kim H.-S."/>
            <person name="Busman M."/>
            <person name="Brown D.W."/>
            <person name="Divon H."/>
            <person name="Uhlig S."/>
            <person name="Proctor R.H."/>
        </authorList>
    </citation>
    <scope>NUCLEOTIDE SEQUENCE [LARGE SCALE GENOMIC DNA]</scope>
    <source>
        <strain evidence="1 2">NRRL 53147</strain>
    </source>
</reference>
<dbReference type="AlphaFoldDB" id="A0A8H5MS72"/>
<dbReference type="EMBL" id="JAAOAM010000191">
    <property type="protein sequence ID" value="KAF5540441.1"/>
    <property type="molecule type" value="Genomic_DNA"/>
</dbReference>
<accession>A0A8H5MS72</accession>
<evidence type="ECO:0000313" key="1">
    <source>
        <dbReference type="EMBL" id="KAF5540441.1"/>
    </source>
</evidence>